<dbReference type="PANTHER" id="PTHR43333">
    <property type="entry name" value="2-HACID_DH_C DOMAIN-CONTAINING PROTEIN"/>
    <property type="match status" value="1"/>
</dbReference>
<dbReference type="Gene3D" id="3.40.50.720">
    <property type="entry name" value="NAD(P)-binding Rossmann-like Domain"/>
    <property type="match status" value="2"/>
</dbReference>
<evidence type="ECO:0000313" key="7">
    <source>
        <dbReference type="EMBL" id="MFD1126247.1"/>
    </source>
</evidence>
<dbReference type="RefSeq" id="WP_121977234.1">
    <property type="nucleotide sequence ID" value="NZ_JBHTLH010000043.1"/>
</dbReference>
<accession>A0ABW3PLP1</accession>
<dbReference type="Pfam" id="PF00389">
    <property type="entry name" value="2-Hacid_dh"/>
    <property type="match status" value="1"/>
</dbReference>
<keyword evidence="3" id="KW-0520">NAD</keyword>
<dbReference type="InterPro" id="IPR006139">
    <property type="entry name" value="D-isomer_2_OHA_DH_cat_dom"/>
</dbReference>
<protein>
    <submittedName>
        <fullName evidence="7">NAD(P)-dependent oxidoreductase</fullName>
    </submittedName>
</protein>
<reference evidence="8" key="1">
    <citation type="journal article" date="2019" name="Int. J. Syst. Evol. Microbiol.">
        <title>The Global Catalogue of Microorganisms (GCM) 10K type strain sequencing project: providing services to taxonomists for standard genome sequencing and annotation.</title>
        <authorList>
            <consortium name="The Broad Institute Genomics Platform"/>
            <consortium name="The Broad Institute Genome Sequencing Center for Infectious Disease"/>
            <person name="Wu L."/>
            <person name="Ma J."/>
        </authorList>
    </citation>
    <scope>NUCLEOTIDE SEQUENCE [LARGE SCALE GENOMIC DNA]</scope>
    <source>
        <strain evidence="8">CCUG 71848</strain>
    </source>
</reference>
<evidence type="ECO:0000256" key="1">
    <source>
        <dbReference type="ARBA" id="ARBA00005854"/>
    </source>
</evidence>
<keyword evidence="2 4" id="KW-0560">Oxidoreductase</keyword>
<dbReference type="Pfam" id="PF02826">
    <property type="entry name" value="2-Hacid_dh_C"/>
    <property type="match status" value="1"/>
</dbReference>
<dbReference type="SUPFAM" id="SSF51735">
    <property type="entry name" value="NAD(P)-binding Rossmann-fold domains"/>
    <property type="match status" value="1"/>
</dbReference>
<name>A0ABW3PLP1_9LACO</name>
<feature type="domain" description="D-isomer specific 2-hydroxyacid dehydrogenase NAD-binding" evidence="6">
    <location>
        <begin position="108"/>
        <end position="284"/>
    </location>
</feature>
<evidence type="ECO:0000256" key="2">
    <source>
        <dbReference type="ARBA" id="ARBA00023002"/>
    </source>
</evidence>
<dbReference type="PANTHER" id="PTHR43333:SF1">
    <property type="entry name" value="D-ISOMER SPECIFIC 2-HYDROXYACID DEHYDROGENASE NAD-BINDING DOMAIN-CONTAINING PROTEIN"/>
    <property type="match status" value="1"/>
</dbReference>
<proteinExistence type="inferred from homology"/>
<dbReference type="EMBL" id="JBHTLH010000043">
    <property type="protein sequence ID" value="MFD1126247.1"/>
    <property type="molecule type" value="Genomic_DNA"/>
</dbReference>
<evidence type="ECO:0000259" key="5">
    <source>
        <dbReference type="Pfam" id="PF00389"/>
    </source>
</evidence>
<dbReference type="SUPFAM" id="SSF52283">
    <property type="entry name" value="Formate/glycerate dehydrogenase catalytic domain-like"/>
    <property type="match status" value="1"/>
</dbReference>
<feature type="domain" description="D-isomer specific 2-hydroxyacid dehydrogenase catalytic" evidence="5">
    <location>
        <begin position="41"/>
        <end position="311"/>
    </location>
</feature>
<evidence type="ECO:0000256" key="4">
    <source>
        <dbReference type="RuleBase" id="RU003719"/>
    </source>
</evidence>
<dbReference type="InterPro" id="IPR006140">
    <property type="entry name" value="D-isomer_DH_NAD-bd"/>
</dbReference>
<evidence type="ECO:0000256" key="3">
    <source>
        <dbReference type="ARBA" id="ARBA00023027"/>
    </source>
</evidence>
<dbReference type="InterPro" id="IPR036291">
    <property type="entry name" value="NAD(P)-bd_dom_sf"/>
</dbReference>
<dbReference type="Proteomes" id="UP001597156">
    <property type="component" value="Unassembled WGS sequence"/>
</dbReference>
<evidence type="ECO:0000259" key="6">
    <source>
        <dbReference type="Pfam" id="PF02826"/>
    </source>
</evidence>
<comment type="similarity">
    <text evidence="1 4">Belongs to the D-isomer specific 2-hydroxyacid dehydrogenase family.</text>
</comment>
<gene>
    <name evidence="7" type="ORF">ACFQ22_12940</name>
</gene>
<keyword evidence="8" id="KW-1185">Reference proteome</keyword>
<sequence length="322" mass="35519">MNILVLAGDFDSQKVSQAFKKLNLPTTNQLFFDGRTMSDEALAKIDIVLGWDPKVVPKILNLPTSRLKWIQAYSAGVDYYPLSRLAQKDILLSNVSGIHAEPIAENVIGMILGFYRGLHTAAINQSHQKWQLPTSRPQVITGKNLVIFGTGHIGTRIAELAQAFKMKVTGVNHSGHPTDQFTNIIAIDQLNSQPVRDADIIVNTLPLTPQTKGLYNHTFFKLVQNRPLFISIGRGPSTVTDDLIAALQAGQLGGAALDVTDPEPLPENSPLWQMPNVIITPHISGLYQNYLKDAFDIFLKNLAQFEENGTLIKNQVDLKSGY</sequence>
<comment type="caution">
    <text evidence="7">The sequence shown here is derived from an EMBL/GenBank/DDBJ whole genome shotgun (WGS) entry which is preliminary data.</text>
</comment>
<evidence type="ECO:0000313" key="8">
    <source>
        <dbReference type="Proteomes" id="UP001597156"/>
    </source>
</evidence>
<organism evidence="7 8">
    <name type="scientific">Lentilactobacillus raoultii</name>
    <dbReference type="NCBI Taxonomy" id="1987503"/>
    <lineage>
        <taxon>Bacteria</taxon>
        <taxon>Bacillati</taxon>
        <taxon>Bacillota</taxon>
        <taxon>Bacilli</taxon>
        <taxon>Lactobacillales</taxon>
        <taxon>Lactobacillaceae</taxon>
        <taxon>Lentilactobacillus</taxon>
    </lineage>
</organism>